<dbReference type="EMBL" id="LLXL01000400">
    <property type="protein sequence ID" value="PKK73009.1"/>
    <property type="molecule type" value="Genomic_DNA"/>
</dbReference>
<protein>
    <submittedName>
        <fullName evidence="2">Uncharacterized protein</fullName>
    </submittedName>
</protein>
<feature type="region of interest" description="Disordered" evidence="1">
    <location>
        <begin position="236"/>
        <end position="262"/>
    </location>
</feature>
<evidence type="ECO:0000256" key="1">
    <source>
        <dbReference type="SAM" id="MobiDB-lite"/>
    </source>
</evidence>
<dbReference type="VEuPathDB" id="FungiDB:FUN_005481"/>
<gene>
    <name evidence="2" type="ORF">RhiirC2_359008</name>
</gene>
<accession>A0A2N1NGL4</accession>
<dbReference type="VEuPathDB" id="FungiDB:RhiirFUN_021389"/>
<sequence length="327" mass="38903">MAMNNSSLLPINHQIQHGHIDWEYTKKWINHNPFDSPTSDKLKKIQSEKIKKSTFNYPTGNILQRNYPDLYPKGRINCAECNTHEDSNALIGLCPQHRNHISQLLTKYKNKLIELINNHNDSSFTFDIQSSVNASNFFRLLPDELDNTLSMNNIPTETTNTTDIPWEQPWLLLLHHLIPVDLSTFFYRYFSRKCDRDRYLIQYVSDFIKELNLITWAPRSRSFKNWEKSLNITSKSKKTYRRKRNTTRTDGNRSDHSPTHRSRHNYTRYYYNKSLPYFKHKVNIDDSASIRWTTCNFLHSGTWESYRDILLFSICDYLPSFDFIRSP</sequence>
<reference evidence="2 3" key="1">
    <citation type="submission" date="2016-04" db="EMBL/GenBank/DDBJ databases">
        <title>Genome analyses suggest a sexual origin of heterokaryosis in a supposedly ancient asexual fungus.</title>
        <authorList>
            <person name="Ropars J."/>
            <person name="Sedzielewska K."/>
            <person name="Noel J."/>
            <person name="Charron P."/>
            <person name="Farinelli L."/>
            <person name="Marton T."/>
            <person name="Kruger M."/>
            <person name="Pelin A."/>
            <person name="Brachmann A."/>
            <person name="Corradi N."/>
        </authorList>
    </citation>
    <scope>NUCLEOTIDE SEQUENCE [LARGE SCALE GENOMIC DNA]</scope>
    <source>
        <strain evidence="2 3">C2</strain>
    </source>
</reference>
<evidence type="ECO:0000313" key="2">
    <source>
        <dbReference type="EMBL" id="PKK73009.1"/>
    </source>
</evidence>
<feature type="compositionally biased region" description="Basic residues" evidence="1">
    <location>
        <begin position="236"/>
        <end position="246"/>
    </location>
</feature>
<reference evidence="2 3" key="2">
    <citation type="submission" date="2017-10" db="EMBL/GenBank/DDBJ databases">
        <title>Extensive intraspecific genome diversity in a model arbuscular mycorrhizal fungus.</title>
        <authorList>
            <person name="Chen E.C.H."/>
            <person name="Morin E."/>
            <person name="Baudet D."/>
            <person name="Noel J."/>
            <person name="Ndikumana S."/>
            <person name="Charron P."/>
            <person name="St-Onge C."/>
            <person name="Giorgi J."/>
            <person name="Grigoriev I.V."/>
            <person name="Roux C."/>
            <person name="Martin F.M."/>
            <person name="Corradi N."/>
        </authorList>
    </citation>
    <scope>NUCLEOTIDE SEQUENCE [LARGE SCALE GENOMIC DNA]</scope>
    <source>
        <strain evidence="2 3">C2</strain>
    </source>
</reference>
<proteinExistence type="predicted"/>
<organism evidence="2 3">
    <name type="scientific">Rhizophagus irregularis</name>
    <dbReference type="NCBI Taxonomy" id="588596"/>
    <lineage>
        <taxon>Eukaryota</taxon>
        <taxon>Fungi</taxon>
        <taxon>Fungi incertae sedis</taxon>
        <taxon>Mucoromycota</taxon>
        <taxon>Glomeromycotina</taxon>
        <taxon>Glomeromycetes</taxon>
        <taxon>Glomerales</taxon>
        <taxon>Glomeraceae</taxon>
        <taxon>Rhizophagus</taxon>
    </lineage>
</organism>
<dbReference type="AlphaFoldDB" id="A0A2N1NGL4"/>
<evidence type="ECO:0000313" key="3">
    <source>
        <dbReference type="Proteomes" id="UP000233469"/>
    </source>
</evidence>
<dbReference type="Proteomes" id="UP000233469">
    <property type="component" value="Unassembled WGS sequence"/>
</dbReference>
<name>A0A2N1NGL4_9GLOM</name>
<comment type="caution">
    <text evidence="2">The sequence shown here is derived from an EMBL/GenBank/DDBJ whole genome shotgun (WGS) entry which is preliminary data.</text>
</comment>
<dbReference type="VEuPathDB" id="FungiDB:RhiirA1_390631"/>